<organism evidence="1 2">
    <name type="scientific">Moheibacter lacus</name>
    <dbReference type="NCBI Taxonomy" id="2745851"/>
    <lineage>
        <taxon>Bacteria</taxon>
        <taxon>Pseudomonadati</taxon>
        <taxon>Bacteroidota</taxon>
        <taxon>Flavobacteriia</taxon>
        <taxon>Flavobacteriales</taxon>
        <taxon>Weeksellaceae</taxon>
        <taxon>Moheibacter</taxon>
    </lineage>
</organism>
<gene>
    <name evidence="1" type="ORF">HU137_00215</name>
</gene>
<comment type="caution">
    <text evidence="1">The sequence shown here is derived from an EMBL/GenBank/DDBJ whole genome shotgun (WGS) entry which is preliminary data.</text>
</comment>
<dbReference type="Proteomes" id="UP000552241">
    <property type="component" value="Unassembled WGS sequence"/>
</dbReference>
<dbReference type="EMBL" id="JACDZE010000001">
    <property type="protein sequence ID" value="MBA5628187.1"/>
    <property type="molecule type" value="Genomic_DNA"/>
</dbReference>
<accession>A0A838ZMB5</accession>
<keyword evidence="2" id="KW-1185">Reference proteome</keyword>
<name>A0A838ZMB5_9FLAO</name>
<proteinExistence type="predicted"/>
<sequence length="45" mass="5171">MKHLICAIVFLQLSFLNAQIIFNIGSNDYYEARLYLEDGTSKIGF</sequence>
<dbReference type="RefSeq" id="WP_182041800.1">
    <property type="nucleotide sequence ID" value="NZ_JACDZE010000001.1"/>
</dbReference>
<evidence type="ECO:0000313" key="1">
    <source>
        <dbReference type="EMBL" id="MBA5628187.1"/>
    </source>
</evidence>
<dbReference type="AlphaFoldDB" id="A0A838ZMB5"/>
<protein>
    <submittedName>
        <fullName evidence="1">Uncharacterized protein</fullName>
    </submittedName>
</protein>
<reference evidence="1 2" key="1">
    <citation type="submission" date="2020-07" db="EMBL/GenBank/DDBJ databases">
        <title>Moheibacter lacus sp. nov., a member of the family Flavobacteriaceae isolated from freshwater lake sediment.</title>
        <authorList>
            <person name="Liu Y."/>
        </authorList>
    </citation>
    <scope>NUCLEOTIDE SEQUENCE [LARGE SCALE GENOMIC DNA]</scope>
    <source>
        <strain evidence="1 2">BDHS18</strain>
    </source>
</reference>
<evidence type="ECO:0000313" key="2">
    <source>
        <dbReference type="Proteomes" id="UP000552241"/>
    </source>
</evidence>